<keyword evidence="3 8" id="KW-0813">Transport</keyword>
<dbReference type="PANTHER" id="PTHR30604:SF1">
    <property type="entry name" value="DNA UTILIZATION PROTEIN HOFQ"/>
    <property type="match status" value="1"/>
</dbReference>
<dbReference type="EMBL" id="ATGG01000006">
    <property type="protein sequence ID" value="EPF93045.1"/>
    <property type="molecule type" value="Genomic_DNA"/>
</dbReference>
<proteinExistence type="inferred from homology"/>
<dbReference type="Gene3D" id="3.30.1370.130">
    <property type="match status" value="1"/>
</dbReference>
<dbReference type="Proteomes" id="UP000014523">
    <property type="component" value="Unassembled WGS sequence"/>
</dbReference>
<evidence type="ECO:0000256" key="8">
    <source>
        <dbReference type="RuleBase" id="RU004004"/>
    </source>
</evidence>
<dbReference type="AlphaFoldDB" id="A0A829HKB7"/>
<dbReference type="InterPro" id="IPR005644">
    <property type="entry name" value="NolW-like"/>
</dbReference>
<evidence type="ECO:0000256" key="1">
    <source>
        <dbReference type="ARBA" id="ARBA00004442"/>
    </source>
</evidence>
<evidence type="ECO:0000313" key="11">
    <source>
        <dbReference type="EMBL" id="EPF93045.1"/>
    </source>
</evidence>
<dbReference type="NCBIfam" id="TIGR02515">
    <property type="entry name" value="IV_pilus_PilQ"/>
    <property type="match status" value="1"/>
</dbReference>
<evidence type="ECO:0000256" key="4">
    <source>
        <dbReference type="ARBA" id="ARBA00022729"/>
    </source>
</evidence>
<accession>A0A829HKB7</accession>
<dbReference type="InterPro" id="IPR013355">
    <property type="entry name" value="Pilus_4_PilQ"/>
</dbReference>
<dbReference type="InterPro" id="IPR001775">
    <property type="entry name" value="GspD/PilQ"/>
</dbReference>
<evidence type="ECO:0000256" key="9">
    <source>
        <dbReference type="SAM" id="MobiDB-lite"/>
    </source>
</evidence>
<keyword evidence="5" id="KW-0653">Protein transport</keyword>
<keyword evidence="12" id="KW-1185">Reference proteome</keyword>
<dbReference type="Pfam" id="PF00263">
    <property type="entry name" value="Secretin"/>
    <property type="match status" value="1"/>
</dbReference>
<evidence type="ECO:0000313" key="12">
    <source>
        <dbReference type="Proteomes" id="UP000014523"/>
    </source>
</evidence>
<dbReference type="GO" id="GO:0009306">
    <property type="term" value="P:protein secretion"/>
    <property type="evidence" value="ECO:0007669"/>
    <property type="project" value="InterPro"/>
</dbReference>
<evidence type="ECO:0000256" key="3">
    <source>
        <dbReference type="ARBA" id="ARBA00022448"/>
    </source>
</evidence>
<keyword evidence="6" id="KW-0472">Membrane</keyword>
<dbReference type="SMART" id="SM00965">
    <property type="entry name" value="STN"/>
    <property type="match status" value="1"/>
</dbReference>
<protein>
    <submittedName>
        <fullName evidence="11">Type IV pilus assembly protein PilQ</fullName>
    </submittedName>
</protein>
<dbReference type="PANTHER" id="PTHR30604">
    <property type="entry name" value="PROTEIN TRANSPORT PROTEIN HOFQ"/>
    <property type="match status" value="1"/>
</dbReference>
<keyword evidence="4" id="KW-0732">Signal</keyword>
<dbReference type="InterPro" id="IPR038591">
    <property type="entry name" value="NolW-like_sf"/>
</dbReference>
<feature type="region of interest" description="Disordered" evidence="9">
    <location>
        <begin position="396"/>
        <end position="422"/>
    </location>
</feature>
<dbReference type="Pfam" id="PF07660">
    <property type="entry name" value="STN"/>
    <property type="match status" value="1"/>
</dbReference>
<dbReference type="InterPro" id="IPR004845">
    <property type="entry name" value="T2SS_GspD_CS"/>
</dbReference>
<evidence type="ECO:0000256" key="6">
    <source>
        <dbReference type="ARBA" id="ARBA00023136"/>
    </source>
</evidence>
<evidence type="ECO:0000256" key="5">
    <source>
        <dbReference type="ARBA" id="ARBA00022927"/>
    </source>
</evidence>
<feature type="compositionally biased region" description="Low complexity" evidence="9">
    <location>
        <begin position="399"/>
        <end position="416"/>
    </location>
</feature>
<dbReference type="Gene3D" id="3.30.1370.120">
    <property type="match status" value="1"/>
</dbReference>
<dbReference type="Pfam" id="PF03958">
    <property type="entry name" value="Secretin_N"/>
    <property type="match status" value="1"/>
</dbReference>
<dbReference type="InterPro" id="IPR051808">
    <property type="entry name" value="Type_IV_pilus_biogenesis"/>
</dbReference>
<comment type="caution">
    <text evidence="11">The sequence shown here is derived from an EMBL/GenBank/DDBJ whole genome shotgun (WGS) entry which is preliminary data.</text>
</comment>
<comment type="similarity">
    <text evidence="2">Belongs to the bacterial secretin family. PilQ subfamily.</text>
</comment>
<organism evidence="11 12">
    <name type="scientific">Acinetobacter gyllenbergii CIP 110306 = MTCC 11365</name>
    <dbReference type="NCBI Taxonomy" id="1217657"/>
    <lineage>
        <taxon>Bacteria</taxon>
        <taxon>Pseudomonadati</taxon>
        <taxon>Pseudomonadota</taxon>
        <taxon>Gammaproteobacteria</taxon>
        <taxon>Moraxellales</taxon>
        <taxon>Moraxellaceae</taxon>
        <taxon>Acinetobacter</taxon>
    </lineage>
</organism>
<comment type="subcellular location">
    <subcellularLocation>
        <location evidence="1 8">Cell outer membrane</location>
    </subcellularLocation>
</comment>
<sequence>MKKQFKDSLFGEAKTMNHAFRQFSMGAVAIAVMQVASAQVSMTNIVPMSLADQGTEIRVMFNGLPPQPQAYQLEQPSRLILDFDKAQQSLKQNSIPVSTAEASSIEVASDDQRSRVIVNLKEAGAFTTRVEGNTFVLKINSAKPTSVNAPSVSSRQIQQGVSNIGFQRGNQGEGLVVIDLLGSNTPVDVQQQGSKIVVRTMGNKIPTHLARRLNTNDFATPVASIDAYNDKGNGVITIQSAGSYEYMAYQAENKLTISLKRPEDKSPAKAKAHTYTGNKISLDFQDIEVRRVLQLLADFTGINMVAADTVQGNITLRLKDVPWDQALDIVLKTKNLDKRRNGNVIWIAPVSELIKAEEEEAKAIAQSVKLAPLQTEYIQLSYAKAVDIEKLITQGKNVNNNGSNGNSNNSGNNSGSMLSNDTLEGGLLSPRGTISIDPRTNTLILNDTSQKIDQIRKMVDLLDVPVKQVMVEARIVRASTDFTKEMGVKWGILSQGITNNNDLLVGGSDTTLWNLRKPEKNDDTGGWKYEIERPDNLNVDLGATTAGASRIAFGLISLSDFMLDLELSAVQADGYGEVISTPKVMTADKQPAKVMSGTQVPYQTVTGTAGNQTTSTAFKDVLLSLDVTPSITPEGKVQMRLNISNDSIGQPAPNGQLILNKNAIDTNVLVDNGETVVLGGIFEQSNRNAQTKVPFLGDIPYLGRLFRRDLKTENKSELLIFVTPRIVNDTLTRNH</sequence>
<reference evidence="11 12" key="1">
    <citation type="submission" date="2013-06" db="EMBL/GenBank/DDBJ databases">
        <title>The Genome Sequence of Acinetobacter gyllenbergii CIP 110306.</title>
        <authorList>
            <consortium name="The Broad Institute Genome Sequencing Platform"/>
            <consortium name="The Broad Institute Genome Sequencing Center for Infectious Disease"/>
            <person name="Cerqueira G."/>
            <person name="Feldgarden M."/>
            <person name="Courvalin P."/>
            <person name="Perichon B."/>
            <person name="Grillot-Courvalin C."/>
            <person name="Clermont D."/>
            <person name="Rocha E."/>
            <person name="Yoon E.-J."/>
            <person name="Nemec A."/>
            <person name="Young S.K."/>
            <person name="Zeng Q."/>
            <person name="Gargeya S."/>
            <person name="Fitzgerald M."/>
            <person name="Abouelleil A."/>
            <person name="Alvarado L."/>
            <person name="Berlin A.M."/>
            <person name="Chapman S.B."/>
            <person name="Dewar J."/>
            <person name="Goldberg J."/>
            <person name="Griggs A."/>
            <person name="Gujja S."/>
            <person name="Hansen M."/>
            <person name="Howarth C."/>
            <person name="Imamovic A."/>
            <person name="Larimer J."/>
            <person name="McCowan C."/>
            <person name="Murphy C."/>
            <person name="Pearson M."/>
            <person name="Priest M."/>
            <person name="Roberts A."/>
            <person name="Saif S."/>
            <person name="Shea T."/>
            <person name="Sykes S."/>
            <person name="Wortman J."/>
            <person name="Nusbaum C."/>
            <person name="Birren B."/>
        </authorList>
    </citation>
    <scope>NUCLEOTIDE SEQUENCE [LARGE SCALE GENOMIC DNA]</scope>
    <source>
        <strain evidence="11 12">CIP 110306</strain>
    </source>
</reference>
<evidence type="ECO:0000259" key="10">
    <source>
        <dbReference type="SMART" id="SM00965"/>
    </source>
</evidence>
<dbReference type="Gene3D" id="2.60.40.3470">
    <property type="match status" value="1"/>
</dbReference>
<gene>
    <name evidence="11" type="ORF">F957_00391</name>
</gene>
<dbReference type="PRINTS" id="PR00811">
    <property type="entry name" value="BCTERIALGSPD"/>
</dbReference>
<dbReference type="InterPro" id="IPR011662">
    <property type="entry name" value="Secretin/TonB_short_N"/>
</dbReference>
<evidence type="ECO:0000256" key="2">
    <source>
        <dbReference type="ARBA" id="ARBA00006304"/>
    </source>
</evidence>
<keyword evidence="7" id="KW-0998">Cell outer membrane</keyword>
<dbReference type="InterPro" id="IPR021731">
    <property type="entry name" value="AMIN_dom"/>
</dbReference>
<dbReference type="PROSITE" id="PS00875">
    <property type="entry name" value="T2SP_D"/>
    <property type="match status" value="1"/>
</dbReference>
<dbReference type="Gene3D" id="2.60.40.3500">
    <property type="match status" value="1"/>
</dbReference>
<name>A0A829HKB7_9GAMM</name>
<dbReference type="GO" id="GO:0009279">
    <property type="term" value="C:cell outer membrane"/>
    <property type="evidence" value="ECO:0007669"/>
    <property type="project" value="UniProtKB-SubCell"/>
</dbReference>
<dbReference type="Pfam" id="PF11741">
    <property type="entry name" value="AMIN"/>
    <property type="match status" value="2"/>
</dbReference>
<feature type="domain" description="Secretin/TonB short N-terminal" evidence="10">
    <location>
        <begin position="302"/>
        <end position="350"/>
    </location>
</feature>
<evidence type="ECO:0000256" key="7">
    <source>
        <dbReference type="ARBA" id="ARBA00023237"/>
    </source>
</evidence>
<dbReference type="InterPro" id="IPR004846">
    <property type="entry name" value="T2SS/T3SS_dom"/>
</dbReference>